<keyword evidence="5" id="KW-1185">Reference proteome</keyword>
<protein>
    <recommendedName>
        <fullName evidence="3">Neurotransmitter-gated ion-channel transmembrane domain-containing protein</fullName>
    </recommendedName>
</protein>
<feature type="region of interest" description="Disordered" evidence="1">
    <location>
        <begin position="106"/>
        <end position="139"/>
    </location>
</feature>
<keyword evidence="2" id="KW-0812">Transmembrane</keyword>
<organism evidence="4 5">
    <name type="scientific">Ridgeia piscesae</name>
    <name type="common">Tubeworm</name>
    <dbReference type="NCBI Taxonomy" id="27915"/>
    <lineage>
        <taxon>Eukaryota</taxon>
        <taxon>Metazoa</taxon>
        <taxon>Spiralia</taxon>
        <taxon>Lophotrochozoa</taxon>
        <taxon>Annelida</taxon>
        <taxon>Polychaeta</taxon>
        <taxon>Sedentaria</taxon>
        <taxon>Canalipalpata</taxon>
        <taxon>Sabellida</taxon>
        <taxon>Siboglinidae</taxon>
        <taxon>Ridgeia</taxon>
    </lineage>
</organism>
<dbReference type="InterPro" id="IPR006029">
    <property type="entry name" value="Neurotrans-gated_channel_TM"/>
</dbReference>
<dbReference type="GO" id="GO:0016020">
    <property type="term" value="C:membrane"/>
    <property type="evidence" value="ECO:0007669"/>
    <property type="project" value="InterPro"/>
</dbReference>
<dbReference type="GO" id="GO:0006811">
    <property type="term" value="P:monoatomic ion transport"/>
    <property type="evidence" value="ECO:0007669"/>
    <property type="project" value="InterPro"/>
</dbReference>
<feature type="transmembrane region" description="Helical" evidence="2">
    <location>
        <begin position="218"/>
        <end position="239"/>
    </location>
</feature>
<dbReference type="CDD" id="cd19051">
    <property type="entry name" value="LGIC_TM_cation"/>
    <property type="match status" value="1"/>
</dbReference>
<dbReference type="InterPro" id="IPR036719">
    <property type="entry name" value="Neuro-gated_channel_TM_sf"/>
</dbReference>
<dbReference type="InterPro" id="IPR038050">
    <property type="entry name" value="Neuro_actylchol_rec"/>
</dbReference>
<reference evidence="4" key="1">
    <citation type="journal article" date="2023" name="Mol. Biol. Evol.">
        <title>Third-Generation Sequencing Reveals the Adaptive Role of the Epigenome in Three Deep-Sea Polychaetes.</title>
        <authorList>
            <person name="Perez M."/>
            <person name="Aroh O."/>
            <person name="Sun Y."/>
            <person name="Lan Y."/>
            <person name="Juniper S.K."/>
            <person name="Young C.R."/>
            <person name="Angers B."/>
            <person name="Qian P.Y."/>
        </authorList>
    </citation>
    <scope>NUCLEOTIDE SEQUENCE</scope>
    <source>
        <strain evidence="4">R07B-5</strain>
    </source>
</reference>
<keyword evidence="2" id="KW-1133">Transmembrane helix</keyword>
<comment type="caution">
    <text evidence="4">The sequence shown here is derived from an EMBL/GenBank/DDBJ whole genome shotgun (WGS) entry which is preliminary data.</text>
</comment>
<name>A0AAD9NSR9_RIDPI</name>
<dbReference type="AlphaFoldDB" id="A0AAD9NSR9"/>
<evidence type="ECO:0000256" key="2">
    <source>
        <dbReference type="SAM" id="Phobius"/>
    </source>
</evidence>
<feature type="domain" description="Neurotransmitter-gated ion-channel transmembrane" evidence="3">
    <location>
        <begin position="4"/>
        <end position="235"/>
    </location>
</feature>
<dbReference type="Pfam" id="PF02932">
    <property type="entry name" value="Neur_chan_memb"/>
    <property type="match status" value="1"/>
</dbReference>
<dbReference type="Proteomes" id="UP001209878">
    <property type="component" value="Unassembled WGS sequence"/>
</dbReference>
<dbReference type="Gene3D" id="1.20.58.390">
    <property type="entry name" value="Neurotransmitter-gated ion-channel transmembrane domain"/>
    <property type="match status" value="2"/>
</dbReference>
<sequence>MVTSVLLLSIFYCPPGQKVQIGVVVLLSFRIFLLNVTDNIPKTSDHIPLLGIYLTCTMALTTLSMVLTVLVLNLHELSDRPVPRWAHLVFLHYLSRLFCQRSAPSAAPGRRASVSTDDRARPRATVVRTNSPTSPDKPLLPAGRVYADGGFKRSGSGQVDGEVNGNVGSVLAGPRESGYIVWEKHRERRTTTSSVSSAKTKADYSADWHWLATVVDRLFFWSFLVTLIAISVFLFHPLVRIQWTGDGTEGSWEKQ</sequence>
<dbReference type="EMBL" id="JAODUO010000502">
    <property type="protein sequence ID" value="KAK2179261.1"/>
    <property type="molecule type" value="Genomic_DNA"/>
</dbReference>
<evidence type="ECO:0000313" key="4">
    <source>
        <dbReference type="EMBL" id="KAK2179261.1"/>
    </source>
</evidence>
<accession>A0AAD9NSR9</accession>
<keyword evidence="2" id="KW-0472">Membrane</keyword>
<dbReference type="SUPFAM" id="SSF90112">
    <property type="entry name" value="Neurotransmitter-gated ion-channel transmembrane pore"/>
    <property type="match status" value="1"/>
</dbReference>
<gene>
    <name evidence="4" type="ORF">NP493_502g02038</name>
</gene>
<evidence type="ECO:0000313" key="5">
    <source>
        <dbReference type="Proteomes" id="UP001209878"/>
    </source>
</evidence>
<evidence type="ECO:0000256" key="1">
    <source>
        <dbReference type="SAM" id="MobiDB-lite"/>
    </source>
</evidence>
<feature type="transmembrane region" description="Helical" evidence="2">
    <location>
        <begin position="49"/>
        <end position="72"/>
    </location>
</feature>
<proteinExistence type="predicted"/>
<feature type="compositionally biased region" description="Low complexity" evidence="1">
    <location>
        <begin position="106"/>
        <end position="115"/>
    </location>
</feature>
<evidence type="ECO:0000259" key="3">
    <source>
        <dbReference type="Pfam" id="PF02932"/>
    </source>
</evidence>